<reference evidence="2" key="1">
    <citation type="submission" date="2020-06" db="EMBL/GenBank/DDBJ databases">
        <authorList>
            <person name="Li T."/>
            <person name="Hu X."/>
            <person name="Zhang T."/>
            <person name="Song X."/>
            <person name="Zhang H."/>
            <person name="Dai N."/>
            <person name="Sheng W."/>
            <person name="Hou X."/>
            <person name="Wei L."/>
        </authorList>
    </citation>
    <scope>NUCLEOTIDE SEQUENCE</scope>
    <source>
        <strain evidence="2">K16</strain>
        <tissue evidence="2">Leaf</tissue>
    </source>
</reference>
<evidence type="ECO:0000313" key="3">
    <source>
        <dbReference type="Proteomes" id="UP001289374"/>
    </source>
</evidence>
<organism evidence="2 3">
    <name type="scientific">Sesamum angolense</name>
    <dbReference type="NCBI Taxonomy" id="2727404"/>
    <lineage>
        <taxon>Eukaryota</taxon>
        <taxon>Viridiplantae</taxon>
        <taxon>Streptophyta</taxon>
        <taxon>Embryophyta</taxon>
        <taxon>Tracheophyta</taxon>
        <taxon>Spermatophyta</taxon>
        <taxon>Magnoliopsida</taxon>
        <taxon>eudicotyledons</taxon>
        <taxon>Gunneridae</taxon>
        <taxon>Pentapetalae</taxon>
        <taxon>asterids</taxon>
        <taxon>lamiids</taxon>
        <taxon>Lamiales</taxon>
        <taxon>Pedaliaceae</taxon>
        <taxon>Sesamum</taxon>
    </lineage>
</organism>
<dbReference type="InterPro" id="IPR023213">
    <property type="entry name" value="CAT-like_dom_sf"/>
</dbReference>
<dbReference type="PANTHER" id="PTHR31642:SF189">
    <property type="entry name" value="ACYLTRANSFERASE GLAUCE"/>
    <property type="match status" value="1"/>
</dbReference>
<name>A0AAE2BP22_9LAMI</name>
<comment type="caution">
    <text evidence="2">The sequence shown here is derived from an EMBL/GenBank/DDBJ whole genome shotgun (WGS) entry which is preliminary data.</text>
</comment>
<sequence>MMRIKFEMAAVFPNSAMQDLKLTFQQSTLVFPAQQTDDHKTLFLSNIDQSLNFNVQILYFFSPNPDFPPDTVVTRLKLAIEKVLVPYDFIAGRLKWNHHSARLDLHCNAAGAGFIAASSAFSLDEIGDLVCPNPGFRQLAVQTLSNLEDEDQPLCVFQVTSFKCGGFAIGVSLNHVLLDGLAGKMFLENLASQAFEDKPMAVIPCHDRRLLAARSPPLISFPHPELLKPQIPVLGRPVSGSKQELEFKVFQISLSDVNFLKAMAVKQAAANNAAAVKITSFNVLAALIWRCRALSLCDVEGNKDRVFTMCYAVDLRSRLNPALPPEYCGNAILPAYASAKCRDIEKWPLSKLVEMISEGIERMSDEYVKSAIDWLEINKGMPYGDCILTSWLRLGLNEVVFPWGKSLYCCHVVNNLERLCWMFPHVDGVNILIQRPAEEMERFQFHLHNLIDA</sequence>
<dbReference type="SUPFAM" id="SSF52777">
    <property type="entry name" value="CoA-dependent acyltransferases"/>
    <property type="match status" value="1"/>
</dbReference>
<evidence type="ECO:0000256" key="1">
    <source>
        <dbReference type="ARBA" id="ARBA00009861"/>
    </source>
</evidence>
<dbReference type="Pfam" id="PF02458">
    <property type="entry name" value="Transferase"/>
    <property type="match status" value="1"/>
</dbReference>
<dbReference type="InterPro" id="IPR050317">
    <property type="entry name" value="Plant_Fungal_Acyltransferase"/>
</dbReference>
<dbReference type="Gene3D" id="3.30.559.10">
    <property type="entry name" value="Chloramphenicol acetyltransferase-like domain"/>
    <property type="match status" value="2"/>
</dbReference>
<keyword evidence="3" id="KW-1185">Reference proteome</keyword>
<evidence type="ECO:0000313" key="2">
    <source>
        <dbReference type="EMBL" id="KAK4392388.1"/>
    </source>
</evidence>
<dbReference type="Proteomes" id="UP001289374">
    <property type="component" value="Unassembled WGS sequence"/>
</dbReference>
<dbReference type="GO" id="GO:0016747">
    <property type="term" value="F:acyltransferase activity, transferring groups other than amino-acyl groups"/>
    <property type="evidence" value="ECO:0007669"/>
    <property type="project" value="TreeGrafter"/>
</dbReference>
<reference evidence="2" key="2">
    <citation type="journal article" date="2024" name="Plant">
        <title>Genomic evolution and insights into agronomic trait innovations of Sesamum species.</title>
        <authorList>
            <person name="Miao H."/>
            <person name="Wang L."/>
            <person name="Qu L."/>
            <person name="Liu H."/>
            <person name="Sun Y."/>
            <person name="Le M."/>
            <person name="Wang Q."/>
            <person name="Wei S."/>
            <person name="Zheng Y."/>
            <person name="Lin W."/>
            <person name="Duan Y."/>
            <person name="Cao H."/>
            <person name="Xiong S."/>
            <person name="Wang X."/>
            <person name="Wei L."/>
            <person name="Li C."/>
            <person name="Ma Q."/>
            <person name="Ju M."/>
            <person name="Zhao R."/>
            <person name="Li G."/>
            <person name="Mu C."/>
            <person name="Tian Q."/>
            <person name="Mei H."/>
            <person name="Zhang T."/>
            <person name="Gao T."/>
            <person name="Zhang H."/>
        </authorList>
    </citation>
    <scope>NUCLEOTIDE SEQUENCE</scope>
    <source>
        <strain evidence="2">K16</strain>
    </source>
</reference>
<proteinExistence type="inferred from homology"/>
<gene>
    <name evidence="2" type="ORF">Sango_2016600</name>
</gene>
<keyword evidence="2" id="KW-0808">Transferase</keyword>
<comment type="similarity">
    <text evidence="1">Belongs to the plant acyltransferase family.</text>
</comment>
<dbReference type="AlphaFoldDB" id="A0AAE2BP22"/>
<dbReference type="EMBL" id="JACGWL010000011">
    <property type="protein sequence ID" value="KAK4392388.1"/>
    <property type="molecule type" value="Genomic_DNA"/>
</dbReference>
<protein>
    <submittedName>
        <fullName evidence="2">Omega-hydroxypalmitate O-feruloyl transferase</fullName>
    </submittedName>
</protein>
<dbReference type="PANTHER" id="PTHR31642">
    <property type="entry name" value="TRICHOTHECENE 3-O-ACETYLTRANSFERASE"/>
    <property type="match status" value="1"/>
</dbReference>
<accession>A0AAE2BP22</accession>